<reference evidence="2" key="1">
    <citation type="submission" date="2015-01" db="EMBL/GenBank/DDBJ databases">
        <authorList>
            <person name="Paterson Steve"/>
        </authorList>
    </citation>
    <scope>NUCLEOTIDE SEQUENCE [LARGE SCALE GENOMIC DNA]</scope>
    <source>
        <strain evidence="2">OBR1</strain>
    </source>
</reference>
<protein>
    <submittedName>
        <fullName evidence="1">Uncharacterized protein</fullName>
    </submittedName>
</protein>
<dbReference type="EMBL" id="CGIG01000001">
    <property type="protein sequence ID" value="CPR19620.1"/>
    <property type="molecule type" value="Genomic_DNA"/>
</dbReference>
<evidence type="ECO:0000313" key="2">
    <source>
        <dbReference type="Proteomes" id="UP000044377"/>
    </source>
</evidence>
<accession>A0A0G4JZS7</accession>
<organism evidence="1 2">
    <name type="scientific">Brenneria goodwinii</name>
    <dbReference type="NCBI Taxonomy" id="1109412"/>
    <lineage>
        <taxon>Bacteria</taxon>
        <taxon>Pseudomonadati</taxon>
        <taxon>Pseudomonadota</taxon>
        <taxon>Gammaproteobacteria</taxon>
        <taxon>Enterobacterales</taxon>
        <taxon>Pectobacteriaceae</taxon>
        <taxon>Brenneria</taxon>
    </lineage>
</organism>
<dbReference type="AlphaFoldDB" id="A0A0G4JZS7"/>
<name>A0A0G4JZS7_9GAMM</name>
<proteinExistence type="predicted"/>
<evidence type="ECO:0000313" key="1">
    <source>
        <dbReference type="EMBL" id="CPR19620.1"/>
    </source>
</evidence>
<dbReference type="STRING" id="1109412.BN1221_03863"/>
<sequence>MHWKMPQPLFLKLIIVFFKLTPPSDKGVRGGGGINNVINNRVSNFISNLNNVGRI</sequence>
<gene>
    <name evidence="1" type="ORF">BN1221_03863</name>
</gene>
<keyword evidence="2" id="KW-1185">Reference proteome</keyword>
<dbReference type="Proteomes" id="UP000044377">
    <property type="component" value="Unassembled WGS sequence"/>
</dbReference>